<dbReference type="PANTHER" id="PTHR43358:SF4">
    <property type="entry name" value="ALPHA_BETA HYDROLASE FOLD-1 DOMAIN-CONTAINING PROTEIN"/>
    <property type="match status" value="1"/>
</dbReference>
<dbReference type="GO" id="GO:0006508">
    <property type="term" value="P:proteolysis"/>
    <property type="evidence" value="ECO:0007669"/>
    <property type="project" value="InterPro"/>
</dbReference>
<dbReference type="RefSeq" id="WP_036851687.1">
    <property type="nucleotide sequence ID" value="NZ_JQJD01000043.1"/>
</dbReference>
<dbReference type="SUPFAM" id="SSF53474">
    <property type="entry name" value="alpha/beta-Hydrolases"/>
    <property type="match status" value="1"/>
</dbReference>
<organism evidence="3 4">
    <name type="scientific">Porphyromonas cangingivalis</name>
    <dbReference type="NCBI Taxonomy" id="36874"/>
    <lineage>
        <taxon>Bacteria</taxon>
        <taxon>Pseudomonadati</taxon>
        <taxon>Bacteroidota</taxon>
        <taxon>Bacteroidia</taxon>
        <taxon>Bacteroidales</taxon>
        <taxon>Porphyromonadaceae</taxon>
        <taxon>Porphyromonas</taxon>
    </lineage>
</organism>
<feature type="domain" description="Peptidase S9 prolyl oligopeptidase catalytic" evidence="2">
    <location>
        <begin position="147"/>
        <end position="312"/>
    </location>
</feature>
<dbReference type="eggNOG" id="COG1073">
    <property type="taxonomic scope" value="Bacteria"/>
</dbReference>
<name>A0A0A2ER59_PORCN</name>
<dbReference type="InterPro" id="IPR001375">
    <property type="entry name" value="Peptidase_S9_cat"/>
</dbReference>
<keyword evidence="4" id="KW-1185">Reference proteome</keyword>
<dbReference type="OrthoDB" id="9777090at2"/>
<sequence length="316" mass="36282">MRLKKIYRFVALVIFLLIIGLGAFAWYMLDLTLAMTHRGQDIEGSYREMRDRYPTLGSWIDSLRNVSALRDTFITAKDGTKLHGYYVRAAVPTAKTAVIVHGYTDNAIRMMMIGEVYHRHLHYNVLLPDLRHAGLSEGGHIQMGWLDRFDVARWVDETPSIFGDSARVVVHGISMGAATTMMYSGEDPSERVKVFVPDCGYTSVWDQFAYRLKVEYGLPTFPILNAADIICQWRYGWGFKEASSLNQIVRCDRPMLFIHGAEDDYVPTEMAYRLYDMKPGIKELWIAPRSAHAVAYLDHPQEYISRVKTFVDPYMQ</sequence>
<dbReference type="PANTHER" id="PTHR43358">
    <property type="entry name" value="ALPHA/BETA-HYDROLASE"/>
    <property type="match status" value="1"/>
</dbReference>
<dbReference type="AlphaFoldDB" id="A0A0A2ER59"/>
<gene>
    <name evidence="3" type="ORF">HQ35_05705</name>
</gene>
<evidence type="ECO:0000313" key="3">
    <source>
        <dbReference type="EMBL" id="KGN80197.1"/>
    </source>
</evidence>
<dbReference type="InterPro" id="IPR052920">
    <property type="entry name" value="DNA-binding_regulatory"/>
</dbReference>
<protein>
    <submittedName>
        <fullName evidence="3">Membrane protein</fullName>
    </submittedName>
</protein>
<comment type="caution">
    <text evidence="3">The sequence shown here is derived from an EMBL/GenBank/DDBJ whole genome shotgun (WGS) entry which is preliminary data.</text>
</comment>
<dbReference type="Pfam" id="PF00326">
    <property type="entry name" value="Peptidase_S9"/>
    <property type="match status" value="1"/>
</dbReference>
<dbReference type="InterPro" id="IPR029058">
    <property type="entry name" value="AB_hydrolase_fold"/>
</dbReference>
<dbReference type="Gene3D" id="3.40.50.1820">
    <property type="entry name" value="alpha/beta hydrolase"/>
    <property type="match status" value="1"/>
</dbReference>
<keyword evidence="1" id="KW-1133">Transmembrane helix</keyword>
<evidence type="ECO:0000259" key="2">
    <source>
        <dbReference type="Pfam" id="PF00326"/>
    </source>
</evidence>
<reference evidence="3 4" key="1">
    <citation type="submission" date="2014-08" db="EMBL/GenBank/DDBJ databases">
        <title>Porphyromonas cangingivalis strain:COT-109_OH1386 Genome sequencing.</title>
        <authorList>
            <person name="Wallis C."/>
            <person name="Deusch O."/>
            <person name="O'Flynn C."/>
            <person name="Davis I."/>
            <person name="Jospin G."/>
            <person name="Darling A.E."/>
            <person name="Coil D.A."/>
            <person name="Alexiev A."/>
            <person name="Horsfall A."/>
            <person name="Kirkwood N."/>
            <person name="Harris S."/>
            <person name="Eisen J.A."/>
        </authorList>
    </citation>
    <scope>NUCLEOTIDE SEQUENCE [LARGE SCALE GENOMIC DNA]</scope>
    <source>
        <strain evidence="4">COT-109 OH1386</strain>
    </source>
</reference>
<dbReference type="EMBL" id="JQJD01000043">
    <property type="protein sequence ID" value="KGN80197.1"/>
    <property type="molecule type" value="Genomic_DNA"/>
</dbReference>
<evidence type="ECO:0000313" key="4">
    <source>
        <dbReference type="Proteomes" id="UP000030125"/>
    </source>
</evidence>
<dbReference type="Proteomes" id="UP000030125">
    <property type="component" value="Unassembled WGS sequence"/>
</dbReference>
<keyword evidence="1" id="KW-0812">Transmembrane</keyword>
<accession>A0A0A2ER59</accession>
<keyword evidence="1" id="KW-0472">Membrane</keyword>
<dbReference type="GO" id="GO:0008236">
    <property type="term" value="F:serine-type peptidase activity"/>
    <property type="evidence" value="ECO:0007669"/>
    <property type="project" value="InterPro"/>
</dbReference>
<proteinExistence type="predicted"/>
<dbReference type="STRING" id="36874.HQ34_00405"/>
<feature type="transmembrane region" description="Helical" evidence="1">
    <location>
        <begin position="7"/>
        <end position="29"/>
    </location>
</feature>
<evidence type="ECO:0000256" key="1">
    <source>
        <dbReference type="SAM" id="Phobius"/>
    </source>
</evidence>